<evidence type="ECO:0000256" key="1">
    <source>
        <dbReference type="SAM" id="MobiDB-lite"/>
    </source>
</evidence>
<reference evidence="2" key="2">
    <citation type="journal article" date="2021" name="Genome Biol. Evol.">
        <title>Developing a high-quality reference genome for a parasitic bivalve with doubly uniparental inheritance (Bivalvia: Unionida).</title>
        <authorList>
            <person name="Smith C.H."/>
        </authorList>
    </citation>
    <scope>NUCLEOTIDE SEQUENCE</scope>
    <source>
        <strain evidence="2">CHS0354</strain>
        <tissue evidence="2">Mantle</tissue>
    </source>
</reference>
<evidence type="ECO:0000313" key="2">
    <source>
        <dbReference type="EMBL" id="KAK3591970.1"/>
    </source>
</evidence>
<gene>
    <name evidence="2" type="ORF">CHS0354_031478</name>
</gene>
<dbReference type="AlphaFoldDB" id="A0AAE0SIB2"/>
<name>A0AAE0SIB2_9BIVA</name>
<accession>A0AAE0SIB2</accession>
<feature type="region of interest" description="Disordered" evidence="1">
    <location>
        <begin position="114"/>
        <end position="146"/>
    </location>
</feature>
<keyword evidence="3" id="KW-1185">Reference proteome</keyword>
<proteinExistence type="predicted"/>
<feature type="region of interest" description="Disordered" evidence="1">
    <location>
        <begin position="317"/>
        <end position="349"/>
    </location>
</feature>
<protein>
    <submittedName>
        <fullName evidence="2">Uncharacterized protein</fullName>
    </submittedName>
</protein>
<dbReference type="EMBL" id="JAEAOA010001885">
    <property type="protein sequence ID" value="KAK3591970.1"/>
    <property type="molecule type" value="Genomic_DNA"/>
</dbReference>
<comment type="caution">
    <text evidence="2">The sequence shown here is derived from an EMBL/GenBank/DDBJ whole genome shotgun (WGS) entry which is preliminary data.</text>
</comment>
<feature type="compositionally biased region" description="Basic and acidic residues" evidence="1">
    <location>
        <begin position="124"/>
        <end position="144"/>
    </location>
</feature>
<reference evidence="2" key="3">
    <citation type="submission" date="2023-05" db="EMBL/GenBank/DDBJ databases">
        <authorList>
            <person name="Smith C.H."/>
        </authorList>
    </citation>
    <scope>NUCLEOTIDE SEQUENCE</scope>
    <source>
        <strain evidence="2">CHS0354</strain>
        <tissue evidence="2">Mantle</tissue>
    </source>
</reference>
<dbReference type="Proteomes" id="UP001195483">
    <property type="component" value="Unassembled WGS sequence"/>
</dbReference>
<organism evidence="2 3">
    <name type="scientific">Potamilus streckersoni</name>
    <dbReference type="NCBI Taxonomy" id="2493646"/>
    <lineage>
        <taxon>Eukaryota</taxon>
        <taxon>Metazoa</taxon>
        <taxon>Spiralia</taxon>
        <taxon>Lophotrochozoa</taxon>
        <taxon>Mollusca</taxon>
        <taxon>Bivalvia</taxon>
        <taxon>Autobranchia</taxon>
        <taxon>Heteroconchia</taxon>
        <taxon>Palaeoheterodonta</taxon>
        <taxon>Unionida</taxon>
        <taxon>Unionoidea</taxon>
        <taxon>Unionidae</taxon>
        <taxon>Ambleminae</taxon>
        <taxon>Lampsilini</taxon>
        <taxon>Potamilus</taxon>
    </lineage>
</organism>
<dbReference type="SUPFAM" id="SSF47986">
    <property type="entry name" value="DEATH domain"/>
    <property type="match status" value="1"/>
</dbReference>
<sequence>MLVIITGTKDRVKQNFYWCCLAHGVEHCVKSRAFCTRNKKEHIDAPHTQVYTLGRIDVCMSGATKIASKEQSFDQLQLLPRGYSVPYTPSHVKTSKSGTLYVTEWMKRADIHLKMTKRRSRGSSRGEKVDERKSARTSDQEKPRVFVQPSKTEKVFRDVSPTVSPTTTRRRCGDVTGIWGPELPIVTLDATLVDLPAALYEKLGLLLRKDGAWRRLLQTEGKVTRKMEIDVSSYLEDFENKPGKKALDILSEKGWTVQRLHDSLDQLGYMDCIDLLERIIGAEETSYINNGLSVESLNIGQGSASSLSIGRQQSIDSEGLGTETDSFPSDQMFGGGDGERSEFRSPTTYTSSVQLVRPVSGPFDVDRDQEETFSEPSLPKLDMLMEDLMEEEVDCSQDQARLNHTEIQQESREQFFHAEMCKLLLPKSSIPVTQASFRKNLSGRLLVEDTQWKNLSGRLLVEDTQWKNLSGRLLVEDTQWKNLSGRLLVEDTQWKNLSGRLLVEDTHWKNLSGRLLVEDTQWKNLSERLLVEDTQWKTLSGRLLVEDTQWKNLSGRLLVEDTQWKNLSGRLLVEDTQWKNLSGRLLVEGTQWKNLSGRLLVEDS</sequence>
<reference evidence="2" key="1">
    <citation type="journal article" date="2021" name="Genome Biol. Evol.">
        <title>A High-Quality Reference Genome for a Parasitic Bivalve with Doubly Uniparental Inheritance (Bivalvia: Unionida).</title>
        <authorList>
            <person name="Smith C.H."/>
        </authorList>
    </citation>
    <scope>NUCLEOTIDE SEQUENCE</scope>
    <source>
        <strain evidence="2">CHS0354</strain>
    </source>
</reference>
<dbReference type="InterPro" id="IPR011029">
    <property type="entry name" value="DEATH-like_dom_sf"/>
</dbReference>
<evidence type="ECO:0000313" key="3">
    <source>
        <dbReference type="Proteomes" id="UP001195483"/>
    </source>
</evidence>